<keyword evidence="9" id="KW-0804">Transcription</keyword>
<evidence type="ECO:0000259" key="14">
    <source>
        <dbReference type="PROSITE" id="PS50157"/>
    </source>
</evidence>
<sequence length="317" mass="34657">AFYRLEHQTRHIRTHTGEKPHACTFPGCTKRFSRSDELTRHRRTHTNTGRRDRRPGHAAFPDSHHHHDLTTAIRHRLYYPTTTGAGAHPQGPEFPPHHHPASPHLAVKQSPPTHRMAWRHAPYPGPAASLPATSPQALPRLPSLMASTPFHSAAASPTEARSRPVQLPSLFRLRSTSASDVTASSDDEASFRPTRLYSSPDPHPVISKGSPNDMMLSPRLPSPVSAPADDVVMTSPIVAPTQSVASDDAALSSPLALPHDSMFLPLSSQTFIRGSQAGRRITDIIETPLPRQSRVLPAPIPTHTMASSSIKMQPIFV</sequence>
<dbReference type="PROSITE" id="PS00028">
    <property type="entry name" value="ZINC_FINGER_C2H2_1"/>
    <property type="match status" value="1"/>
</dbReference>
<comment type="subcellular location">
    <subcellularLocation>
        <location evidence="1">Nucleus</location>
    </subcellularLocation>
</comment>
<evidence type="ECO:0000256" key="1">
    <source>
        <dbReference type="ARBA" id="ARBA00004123"/>
    </source>
</evidence>
<name>A0A9W8EBL1_9FUNG</name>
<dbReference type="Proteomes" id="UP001151582">
    <property type="component" value="Unassembled WGS sequence"/>
</dbReference>
<keyword evidence="5 12" id="KW-0863">Zinc-finger</keyword>
<dbReference type="PANTHER" id="PTHR47428:SF1">
    <property type="entry name" value="REGULATORY PROTEIN MIG1-RELATED"/>
    <property type="match status" value="1"/>
</dbReference>
<dbReference type="GO" id="GO:0005634">
    <property type="term" value="C:nucleus"/>
    <property type="evidence" value="ECO:0007669"/>
    <property type="project" value="UniProtKB-SubCell"/>
</dbReference>
<dbReference type="AlphaFoldDB" id="A0A9W8EBL1"/>
<keyword evidence="10" id="KW-0539">Nucleus</keyword>
<dbReference type="SUPFAM" id="SSF57667">
    <property type="entry name" value="beta-beta-alpha zinc fingers"/>
    <property type="match status" value="1"/>
</dbReference>
<feature type="region of interest" description="Disordered" evidence="13">
    <location>
        <begin position="176"/>
        <end position="212"/>
    </location>
</feature>
<gene>
    <name evidence="15" type="ORF">H4R34_005067</name>
</gene>
<keyword evidence="8" id="KW-0238">DNA-binding</keyword>
<dbReference type="GO" id="GO:0008270">
    <property type="term" value="F:zinc ion binding"/>
    <property type="evidence" value="ECO:0007669"/>
    <property type="project" value="UniProtKB-KW"/>
</dbReference>
<dbReference type="GO" id="GO:0000978">
    <property type="term" value="F:RNA polymerase II cis-regulatory region sequence-specific DNA binding"/>
    <property type="evidence" value="ECO:0007669"/>
    <property type="project" value="TreeGrafter"/>
</dbReference>
<dbReference type="GO" id="GO:0000433">
    <property type="term" value="P:carbon catabolite repression of transcription from RNA polymerase II promoter by glucose"/>
    <property type="evidence" value="ECO:0007669"/>
    <property type="project" value="TreeGrafter"/>
</dbReference>
<dbReference type="InterPro" id="IPR051007">
    <property type="entry name" value="creA/MIG_C2H2-ZnF"/>
</dbReference>
<dbReference type="OrthoDB" id="654211at2759"/>
<evidence type="ECO:0000256" key="3">
    <source>
        <dbReference type="ARBA" id="ARBA00022723"/>
    </source>
</evidence>
<comment type="caution">
    <text evidence="15">The sequence shown here is derived from an EMBL/GenBank/DDBJ whole genome shotgun (WGS) entry which is preliminary data.</text>
</comment>
<feature type="domain" description="C2H2-type" evidence="14">
    <location>
        <begin position="21"/>
        <end position="50"/>
    </location>
</feature>
<keyword evidence="7" id="KW-0805">Transcription regulation</keyword>
<feature type="non-terminal residue" evidence="15">
    <location>
        <position position="1"/>
    </location>
</feature>
<evidence type="ECO:0000256" key="11">
    <source>
        <dbReference type="ARBA" id="ARBA00038023"/>
    </source>
</evidence>
<protein>
    <recommendedName>
        <fullName evidence="14">C2H2-type domain-containing protein</fullName>
    </recommendedName>
</protein>
<evidence type="ECO:0000313" key="16">
    <source>
        <dbReference type="Proteomes" id="UP001151582"/>
    </source>
</evidence>
<evidence type="ECO:0000256" key="9">
    <source>
        <dbReference type="ARBA" id="ARBA00023163"/>
    </source>
</evidence>
<feature type="region of interest" description="Disordered" evidence="13">
    <location>
        <begin position="82"/>
        <end position="108"/>
    </location>
</feature>
<dbReference type="FunFam" id="3.30.160.60:FF:000152">
    <property type="entry name" value="DNA-binding protein creA"/>
    <property type="match status" value="1"/>
</dbReference>
<keyword evidence="4" id="KW-0677">Repeat</keyword>
<evidence type="ECO:0000256" key="4">
    <source>
        <dbReference type="ARBA" id="ARBA00022737"/>
    </source>
</evidence>
<dbReference type="PROSITE" id="PS50157">
    <property type="entry name" value="ZINC_FINGER_C2H2_2"/>
    <property type="match status" value="2"/>
</dbReference>
<keyword evidence="3" id="KW-0479">Metal-binding</keyword>
<dbReference type="InterPro" id="IPR036236">
    <property type="entry name" value="Znf_C2H2_sf"/>
</dbReference>
<dbReference type="InterPro" id="IPR013087">
    <property type="entry name" value="Znf_C2H2_type"/>
</dbReference>
<accession>A0A9W8EBL1</accession>
<evidence type="ECO:0000256" key="5">
    <source>
        <dbReference type="ARBA" id="ARBA00022771"/>
    </source>
</evidence>
<evidence type="ECO:0000256" key="2">
    <source>
        <dbReference type="ARBA" id="ARBA00022491"/>
    </source>
</evidence>
<keyword evidence="16" id="KW-1185">Reference proteome</keyword>
<dbReference type="GO" id="GO:0005737">
    <property type="term" value="C:cytoplasm"/>
    <property type="evidence" value="ECO:0007669"/>
    <property type="project" value="TreeGrafter"/>
</dbReference>
<dbReference type="EMBL" id="JANBQB010000818">
    <property type="protein sequence ID" value="KAJ1973461.1"/>
    <property type="molecule type" value="Genomic_DNA"/>
</dbReference>
<dbReference type="Gene3D" id="3.30.160.60">
    <property type="entry name" value="Classic Zinc Finger"/>
    <property type="match status" value="2"/>
</dbReference>
<proteinExistence type="inferred from homology"/>
<evidence type="ECO:0000256" key="6">
    <source>
        <dbReference type="ARBA" id="ARBA00022833"/>
    </source>
</evidence>
<evidence type="ECO:0000256" key="13">
    <source>
        <dbReference type="SAM" id="MobiDB-lite"/>
    </source>
</evidence>
<evidence type="ECO:0000256" key="8">
    <source>
        <dbReference type="ARBA" id="ARBA00023125"/>
    </source>
</evidence>
<dbReference type="SMART" id="SM00355">
    <property type="entry name" value="ZnF_C2H2"/>
    <property type="match status" value="1"/>
</dbReference>
<keyword evidence="6" id="KW-0862">Zinc</keyword>
<keyword evidence="2" id="KW-0678">Repressor</keyword>
<evidence type="ECO:0000313" key="15">
    <source>
        <dbReference type="EMBL" id="KAJ1973461.1"/>
    </source>
</evidence>
<evidence type="ECO:0000256" key="10">
    <source>
        <dbReference type="ARBA" id="ARBA00023242"/>
    </source>
</evidence>
<feature type="domain" description="C2H2-type" evidence="14">
    <location>
        <begin position="1"/>
        <end position="20"/>
    </location>
</feature>
<comment type="similarity">
    <text evidence="11">Belongs to the creA/MIG C2H2-type zinc-finger protein family.</text>
</comment>
<organism evidence="15 16">
    <name type="scientific">Dimargaris verticillata</name>
    <dbReference type="NCBI Taxonomy" id="2761393"/>
    <lineage>
        <taxon>Eukaryota</taxon>
        <taxon>Fungi</taxon>
        <taxon>Fungi incertae sedis</taxon>
        <taxon>Zoopagomycota</taxon>
        <taxon>Kickxellomycotina</taxon>
        <taxon>Dimargaritomycetes</taxon>
        <taxon>Dimargaritales</taxon>
        <taxon>Dimargaritaceae</taxon>
        <taxon>Dimargaris</taxon>
    </lineage>
</organism>
<reference evidence="15" key="1">
    <citation type="submission" date="2022-07" db="EMBL/GenBank/DDBJ databases">
        <title>Phylogenomic reconstructions and comparative analyses of Kickxellomycotina fungi.</title>
        <authorList>
            <person name="Reynolds N.K."/>
            <person name="Stajich J.E."/>
            <person name="Barry K."/>
            <person name="Grigoriev I.V."/>
            <person name="Crous P."/>
            <person name="Smith M.E."/>
        </authorList>
    </citation>
    <scope>NUCLEOTIDE SEQUENCE</scope>
    <source>
        <strain evidence="15">RSA 567</strain>
    </source>
</reference>
<feature type="region of interest" description="Disordered" evidence="13">
    <location>
        <begin position="35"/>
        <end position="66"/>
    </location>
</feature>
<dbReference type="PANTHER" id="PTHR47428">
    <property type="entry name" value="REGULATORY PROTEIN MIG1-RELATED"/>
    <property type="match status" value="1"/>
</dbReference>
<evidence type="ECO:0000256" key="12">
    <source>
        <dbReference type="PROSITE-ProRule" id="PRU00042"/>
    </source>
</evidence>
<evidence type="ECO:0000256" key="7">
    <source>
        <dbReference type="ARBA" id="ARBA00023015"/>
    </source>
</evidence>